<evidence type="ECO:0000256" key="1">
    <source>
        <dbReference type="SAM" id="MobiDB-lite"/>
    </source>
</evidence>
<proteinExistence type="predicted"/>
<feature type="compositionally biased region" description="Polar residues" evidence="1">
    <location>
        <begin position="96"/>
        <end position="118"/>
    </location>
</feature>
<reference evidence="2" key="1">
    <citation type="journal article" date="2023" name="Science">
        <title>Genome structures resolve the early diversification of teleost fishes.</title>
        <authorList>
            <person name="Parey E."/>
            <person name="Louis A."/>
            <person name="Montfort J."/>
            <person name="Bouchez O."/>
            <person name="Roques C."/>
            <person name="Iampietro C."/>
            <person name="Lluch J."/>
            <person name="Castinel A."/>
            <person name="Donnadieu C."/>
            <person name="Desvignes T."/>
            <person name="Floi Bucao C."/>
            <person name="Jouanno E."/>
            <person name="Wen M."/>
            <person name="Mejri S."/>
            <person name="Dirks R."/>
            <person name="Jansen H."/>
            <person name="Henkel C."/>
            <person name="Chen W.J."/>
            <person name="Zahm M."/>
            <person name="Cabau C."/>
            <person name="Klopp C."/>
            <person name="Thompson A.W."/>
            <person name="Robinson-Rechavi M."/>
            <person name="Braasch I."/>
            <person name="Lecointre G."/>
            <person name="Bobe J."/>
            <person name="Postlethwait J.H."/>
            <person name="Berthelot C."/>
            <person name="Roest Crollius H."/>
            <person name="Guiguen Y."/>
        </authorList>
    </citation>
    <scope>NUCLEOTIDE SEQUENCE</scope>
    <source>
        <strain evidence="2">NC1722</strain>
    </source>
</reference>
<sequence length="126" mass="13335">MGWHHFCEHHRWGGGLGTRGPCWGFETSYINNSSSSGGDKRTWACSLPSSNGCPAVRTPTPHQPRPGSLPAGTATDTTALPGNGCPALYLAEGTQRPSCKTATSPTSTVSQMRVTQVEQPKIEAQP</sequence>
<accession>A0AAD7WK08</accession>
<gene>
    <name evidence="2" type="ORF">AAFF_G00408520</name>
</gene>
<evidence type="ECO:0000313" key="3">
    <source>
        <dbReference type="Proteomes" id="UP001221898"/>
    </source>
</evidence>
<comment type="caution">
    <text evidence="2">The sequence shown here is derived from an EMBL/GenBank/DDBJ whole genome shotgun (WGS) entry which is preliminary data.</text>
</comment>
<name>A0AAD7WK08_9TELE</name>
<dbReference type="EMBL" id="JAINUG010000081">
    <property type="protein sequence ID" value="KAJ8399747.1"/>
    <property type="molecule type" value="Genomic_DNA"/>
</dbReference>
<feature type="region of interest" description="Disordered" evidence="1">
    <location>
        <begin position="53"/>
        <end position="80"/>
    </location>
</feature>
<protein>
    <submittedName>
        <fullName evidence="2">Uncharacterized protein</fullName>
    </submittedName>
</protein>
<keyword evidence="3" id="KW-1185">Reference proteome</keyword>
<evidence type="ECO:0000313" key="2">
    <source>
        <dbReference type="EMBL" id="KAJ8399747.1"/>
    </source>
</evidence>
<dbReference type="Proteomes" id="UP001221898">
    <property type="component" value="Unassembled WGS sequence"/>
</dbReference>
<organism evidence="2 3">
    <name type="scientific">Aldrovandia affinis</name>
    <dbReference type="NCBI Taxonomy" id="143900"/>
    <lineage>
        <taxon>Eukaryota</taxon>
        <taxon>Metazoa</taxon>
        <taxon>Chordata</taxon>
        <taxon>Craniata</taxon>
        <taxon>Vertebrata</taxon>
        <taxon>Euteleostomi</taxon>
        <taxon>Actinopterygii</taxon>
        <taxon>Neopterygii</taxon>
        <taxon>Teleostei</taxon>
        <taxon>Notacanthiformes</taxon>
        <taxon>Halosauridae</taxon>
        <taxon>Aldrovandia</taxon>
    </lineage>
</organism>
<feature type="region of interest" description="Disordered" evidence="1">
    <location>
        <begin position="96"/>
        <end position="126"/>
    </location>
</feature>
<dbReference type="AlphaFoldDB" id="A0AAD7WK08"/>